<evidence type="ECO:0000313" key="1">
    <source>
        <dbReference type="EMBL" id="KAF0713670.1"/>
    </source>
</evidence>
<evidence type="ECO:0000313" key="2">
    <source>
        <dbReference type="Proteomes" id="UP000478052"/>
    </source>
</evidence>
<organism evidence="1 2">
    <name type="scientific">Aphis craccivora</name>
    <name type="common">Cowpea aphid</name>
    <dbReference type="NCBI Taxonomy" id="307492"/>
    <lineage>
        <taxon>Eukaryota</taxon>
        <taxon>Metazoa</taxon>
        <taxon>Ecdysozoa</taxon>
        <taxon>Arthropoda</taxon>
        <taxon>Hexapoda</taxon>
        <taxon>Insecta</taxon>
        <taxon>Pterygota</taxon>
        <taxon>Neoptera</taxon>
        <taxon>Paraneoptera</taxon>
        <taxon>Hemiptera</taxon>
        <taxon>Sternorrhyncha</taxon>
        <taxon>Aphidomorpha</taxon>
        <taxon>Aphidoidea</taxon>
        <taxon>Aphididae</taxon>
        <taxon>Aphidini</taxon>
        <taxon>Aphis</taxon>
        <taxon>Aphis</taxon>
    </lineage>
</organism>
<dbReference type="EMBL" id="VUJU01010600">
    <property type="protein sequence ID" value="KAF0713670.1"/>
    <property type="molecule type" value="Genomic_DNA"/>
</dbReference>
<proteinExistence type="predicted"/>
<accession>A0A6G0VY59</accession>
<name>A0A6G0VY59_APHCR</name>
<sequence length="302" mass="35399">MPIIPALESSRKTNIALNRQIIFELIDITLFLARHNLSFRGHREGWEEKNKENFKDILLLMAPQSYALFSHINSIKSQVKRSTIRLDIKKSRMFSISIDSTFGAAKKNRESPVTTGKSLFDLFELVMEREDLDWENELVEAQAFIDKSDYEFEVLRTTRIKKVPRKHDERCTDERIQDPIQLFKINTVLPALDHVNNEMNKRFNPDHIGILKEISLFSLKRIEEIMKMPNLLPIDSFVKLCNTYKILDINRLRTEYLQFTSRFSEIKKTLILPTKLHTETELNISDDEELLFSDSSSSMEDN</sequence>
<reference evidence="1 2" key="1">
    <citation type="submission" date="2019-08" db="EMBL/GenBank/DDBJ databases">
        <title>Whole genome of Aphis craccivora.</title>
        <authorList>
            <person name="Voronova N.V."/>
            <person name="Shulinski R.S."/>
            <person name="Bandarenka Y.V."/>
            <person name="Zhorov D.G."/>
            <person name="Warner D."/>
        </authorList>
    </citation>
    <scope>NUCLEOTIDE SEQUENCE [LARGE SCALE GENOMIC DNA]</scope>
    <source>
        <strain evidence="1">180601</strain>
        <tissue evidence="1">Whole Body</tissue>
    </source>
</reference>
<keyword evidence="2" id="KW-1185">Reference proteome</keyword>
<comment type="caution">
    <text evidence="1">The sequence shown here is derived from an EMBL/GenBank/DDBJ whole genome shotgun (WGS) entry which is preliminary data.</text>
</comment>
<dbReference type="Proteomes" id="UP000478052">
    <property type="component" value="Unassembled WGS sequence"/>
</dbReference>
<protein>
    <submittedName>
        <fullName evidence="1">Zinc finger MYM-type protein 1-like isoform X1</fullName>
    </submittedName>
</protein>
<gene>
    <name evidence="1" type="ORF">FWK35_00026343</name>
</gene>
<dbReference type="AlphaFoldDB" id="A0A6G0VY59"/>
<feature type="non-terminal residue" evidence="1">
    <location>
        <position position="302"/>
    </location>
</feature>